<feature type="region of interest" description="Disordered" evidence="1">
    <location>
        <begin position="550"/>
        <end position="796"/>
    </location>
</feature>
<gene>
    <name evidence="3" type="ORF">Cvel_11576.t2.CR1</name>
</gene>
<feature type="compositionally biased region" description="Low complexity" evidence="1">
    <location>
        <begin position="982"/>
        <end position="997"/>
    </location>
</feature>
<feature type="compositionally biased region" description="Low complexity" evidence="1">
    <location>
        <begin position="286"/>
        <end position="299"/>
    </location>
</feature>
<feature type="compositionally biased region" description="Low complexity" evidence="1">
    <location>
        <begin position="179"/>
        <end position="230"/>
    </location>
</feature>
<dbReference type="Gene3D" id="2.30.30.140">
    <property type="match status" value="1"/>
</dbReference>
<feature type="region of interest" description="Disordered" evidence="1">
    <location>
        <begin position="104"/>
        <end position="326"/>
    </location>
</feature>
<dbReference type="InterPro" id="IPR000313">
    <property type="entry name" value="PWWP_dom"/>
</dbReference>
<dbReference type="SUPFAM" id="SSF63748">
    <property type="entry name" value="Tudor/PWWP/MBT"/>
    <property type="match status" value="1"/>
</dbReference>
<feature type="compositionally biased region" description="Basic and acidic residues" evidence="1">
    <location>
        <begin position="140"/>
        <end position="178"/>
    </location>
</feature>
<dbReference type="AlphaFoldDB" id="A0A0K6SAW6"/>
<feature type="compositionally biased region" description="Basic and acidic residues" evidence="1">
    <location>
        <begin position="238"/>
        <end position="255"/>
    </location>
</feature>
<feature type="compositionally biased region" description="Basic and acidic residues" evidence="1">
    <location>
        <begin position="574"/>
        <end position="607"/>
    </location>
</feature>
<proteinExistence type="predicted"/>
<dbReference type="CDD" id="cd05162">
    <property type="entry name" value="PWWP"/>
    <property type="match status" value="1"/>
</dbReference>
<feature type="compositionally biased region" description="Low complexity" evidence="1">
    <location>
        <begin position="879"/>
        <end position="902"/>
    </location>
</feature>
<dbReference type="EMBL" id="CDMZ01005412">
    <property type="protein sequence ID" value="CUC10728.1"/>
    <property type="molecule type" value="Genomic_DNA"/>
</dbReference>
<protein>
    <recommendedName>
        <fullName evidence="2">PWWP domain-containing protein</fullName>
    </recommendedName>
</protein>
<feature type="compositionally biased region" description="Low complexity" evidence="1">
    <location>
        <begin position="757"/>
        <end position="770"/>
    </location>
</feature>
<evidence type="ECO:0000256" key="1">
    <source>
        <dbReference type="SAM" id="MobiDB-lite"/>
    </source>
</evidence>
<dbReference type="VEuPathDB" id="CryptoDB:Cvel_11576"/>
<reference evidence="3" key="1">
    <citation type="submission" date="2014-11" db="EMBL/GenBank/DDBJ databases">
        <title>Molecular phylogeny of cliff fern family Woodsiaceae with morphological implications.</title>
        <authorList>
            <person name="Shao Y.-Z."/>
            <person name="Wei R."/>
            <person name="Zhang X.-C."/>
        </authorList>
    </citation>
    <scope>NUCLEOTIDE SEQUENCE</scope>
</reference>
<feature type="compositionally biased region" description="Basic and acidic residues" evidence="1">
    <location>
        <begin position="115"/>
        <end position="128"/>
    </location>
</feature>
<feature type="region of interest" description="Disordered" evidence="1">
    <location>
        <begin position="810"/>
        <end position="1009"/>
    </location>
</feature>
<feature type="compositionally biased region" description="Low complexity" evidence="1">
    <location>
        <begin position="727"/>
        <end position="742"/>
    </location>
</feature>
<feature type="compositionally biased region" description="Basic and acidic residues" evidence="1">
    <location>
        <begin position="275"/>
        <end position="284"/>
    </location>
</feature>
<organism evidence="3">
    <name type="scientific">Chromera velia CCMP2878</name>
    <dbReference type="NCBI Taxonomy" id="1169474"/>
    <lineage>
        <taxon>Eukaryota</taxon>
        <taxon>Sar</taxon>
        <taxon>Alveolata</taxon>
        <taxon>Colpodellida</taxon>
        <taxon>Chromeraceae</taxon>
        <taxon>Chromera</taxon>
    </lineage>
</organism>
<dbReference type="Pfam" id="PF00855">
    <property type="entry name" value="PWWP"/>
    <property type="match status" value="1"/>
</dbReference>
<feature type="domain" description="PWWP" evidence="2">
    <location>
        <begin position="18"/>
        <end position="73"/>
    </location>
</feature>
<accession>A0A0K6SAW6</accession>
<evidence type="ECO:0000313" key="3">
    <source>
        <dbReference type="EMBL" id="CUC10728.1"/>
    </source>
</evidence>
<feature type="compositionally biased region" description="Basic and acidic residues" evidence="1">
    <location>
        <begin position="855"/>
        <end position="876"/>
    </location>
</feature>
<feature type="compositionally biased region" description="Gly residues" evidence="1">
    <location>
        <begin position="834"/>
        <end position="849"/>
    </location>
</feature>
<evidence type="ECO:0000259" key="2">
    <source>
        <dbReference type="PROSITE" id="PS50812"/>
    </source>
</evidence>
<name>A0A0K6SAW6_9ALVE</name>
<dbReference type="PROSITE" id="PS50812">
    <property type="entry name" value="PWWP"/>
    <property type="match status" value="1"/>
</dbReference>
<sequence>MSAPDEDAKTRDGQGKWVVWYKYQKFPWWPGVVVDPNKKEQQTVPLLPEVLAKKPKKKEAYLVLSLGDYYYAWCTPDQVADFKTAYAKHSSKCRKTRPGKIAVQDALEESGQTSDHPDWDEAIHRENMSEAAAAETEEKEEPKTKKGKALSKETKKKEKGGKQKEKAKEKGGDWREVRSAPSSPSPSRQQPQSKSKSSSGSSESSSSGSEDSSSSSSDSDSSSSSSSSGESSDEEEVSERVDKKRKHEKDDEGSSKKAKRKTVKERQSQSQKGKRNVENDHEAETSSSSSSAAAAAAAAVGASRPKRGAAQAQEGEDENAAGLPSEFLGFSAGEAMAAVCAEDEAELKRQKKLKREQKAAEEAEQRRALTAEYLHRLLLEKRKEDAKGGRLRVSKVSAVLVRQTNRLKQWKNMVDAESQKIRKWSISERRQASLQAALRSLKSHVTQRLAAETVAYLRIAGLSELEAPDPSDLKDIQRRGKPEEFEKKATAAVYMILESPPEFVKTEERPKELEEILKKESCYLPLFSVEPLRMQNSWALHQILEKGRQLPRPGTPEFPLEAVAGQVSRGGAGGKKERERERERAAAEAEKEREREKEKARAGERKSSSASLSAGANGRGAGGTEKGTQKMGASSHAATAPPPIPPDNGAEDPPASDQAGAPPWRAPLPPPGFGNAGRGPSPVEKDLRGGIPVNRSALVSRSPAAKGPGSMPGSADLSGAGTGPGPGISAAGGVSSSQQQAEQESRPWSRGRSLYETLAPSPSAAAQAAPPTGPPLPTSSGTPTESASGGLSMDGGLAGKLAALRSIISAGESGGGSEGAGLTAVSRPPPPLTGGRGHGAGMGIGGGGLPQRPQRARDRDIERMAEEERERGERQRSMGGTTAAPTALSAAPASFPPVAAGARPWGASREVQPVGHSPSLYSQTTTREREPLLQHQGGGRGVDAFFSGGAQAPPAPPVDTYRAAAPNPWTTSQHPPPPPGMGLPSAGAPAAPWAAEPLVPPPGFAAPVESGGEIQVDTEMGEGGLQVDIDEGEIDFDELRRMLQP</sequence>